<sequence length="787" mass="87397">MNPPQSLDHPDIDLDVEKDDDISTSRPKQKTDDEILAEIRDFLTEAQNYWNPIYAKGREDKEFVTIDGAQWDAVAKKERDEDNLPSLEINLARTYCRQQINTQRQNRPQIQPVPVDSYADIETAKTLKGLVKDTEVVSDAESAYDAAAENAVYGGMGFIRVITDYVSEDSFEQEPRIVAVHNTESVYIDPMSKALDGSDNTRALVKSWVDKEQLIKEHGDDAVRDFDSDLSDMSSWYNISDKKVLVAEYFTLDQEEKELCLLGDGSTKWKSDVSAGEQVIKTRKSAKKVINWYKVSGNKVLDRTVFVGQLIPVVPVYGEVTWIGEDRHVFSLVHFAKDPARLFNYWKSTEAHQLSEMSDAPYVAAVEQIAGYEEEWKNPKGLRVLHYNYRDDQTGQQLPPPQRVGFPGSPSGVLNAAMGAQQSIVDVLNMHAPAMGSAQSDQSGIAIGKLQNQQETSNFHFPDNLNKSIAQVGRILIPQYQAFYTEQHIKRIIGDDGKPQTVTLNQPMMPGQPLQKGQTLSKNGWLNDLTVGRYDVRMQTGANYNTQRQETAAVLQQLVRADPSLMQKAGDLILRSLDGVGIAEIADRVERSIPPQLKNDPNAPGPNGQPPLPPEVQQHLQQADTTVQQLQQQLQQLQAAVADKQAERNHKAQLAEMDAQVRLSIAQMNNESKENLNELTNAVKLMLQHMQVPAPLAAEVNQDLMSADPNQGLNLNPQQSPQQAGFFTPEQGQAPMPLHLPQQVIPQGISPNMPHPFALDDGQIESHAHPMAAAAPASPTAPDGIQG</sequence>
<evidence type="ECO:0000256" key="2">
    <source>
        <dbReference type="SAM" id="MobiDB-lite"/>
    </source>
</evidence>
<feature type="compositionally biased region" description="Acidic residues" evidence="2">
    <location>
        <begin position="13"/>
        <end position="22"/>
    </location>
</feature>
<protein>
    <submittedName>
        <fullName evidence="3">Portal protein p19</fullName>
    </submittedName>
</protein>
<dbReference type="InterPro" id="IPR032427">
    <property type="entry name" value="P22_portal"/>
</dbReference>
<organism evidence="3 4">
    <name type="scientific">Aquirhabdus parva</name>
    <dbReference type="NCBI Taxonomy" id="2283318"/>
    <lineage>
        <taxon>Bacteria</taxon>
        <taxon>Pseudomonadati</taxon>
        <taxon>Pseudomonadota</taxon>
        <taxon>Gammaproteobacteria</taxon>
        <taxon>Moraxellales</taxon>
        <taxon>Moraxellaceae</taxon>
        <taxon>Aquirhabdus</taxon>
    </lineage>
</organism>
<feature type="region of interest" description="Disordered" evidence="2">
    <location>
        <begin position="1"/>
        <end position="31"/>
    </location>
</feature>
<dbReference type="Pfam" id="PF16510">
    <property type="entry name" value="P22_portal"/>
    <property type="match status" value="1"/>
</dbReference>
<keyword evidence="1" id="KW-0175">Coiled coil</keyword>
<dbReference type="AlphaFoldDB" id="A0A345P9A5"/>
<evidence type="ECO:0000313" key="4">
    <source>
        <dbReference type="Proteomes" id="UP000253940"/>
    </source>
</evidence>
<proteinExistence type="predicted"/>
<dbReference type="RefSeq" id="WP_114899972.1">
    <property type="nucleotide sequence ID" value="NZ_CP031222.1"/>
</dbReference>
<feature type="region of interest" description="Disordered" evidence="2">
    <location>
        <begin position="591"/>
        <end position="620"/>
    </location>
</feature>
<dbReference type="EMBL" id="CP031222">
    <property type="protein sequence ID" value="AXI03864.1"/>
    <property type="molecule type" value="Genomic_DNA"/>
</dbReference>
<evidence type="ECO:0000256" key="1">
    <source>
        <dbReference type="SAM" id="Coils"/>
    </source>
</evidence>
<evidence type="ECO:0000313" key="3">
    <source>
        <dbReference type="EMBL" id="AXI03864.1"/>
    </source>
</evidence>
<feature type="compositionally biased region" description="Pro residues" evidence="2">
    <location>
        <begin position="603"/>
        <end position="614"/>
    </location>
</feature>
<dbReference type="Proteomes" id="UP000253940">
    <property type="component" value="Chromosome"/>
</dbReference>
<feature type="compositionally biased region" description="Polar residues" evidence="2">
    <location>
        <begin position="708"/>
        <end position="725"/>
    </location>
</feature>
<dbReference type="KEGG" id="mbah:HYN46_14070"/>
<keyword evidence="4" id="KW-1185">Reference proteome</keyword>
<dbReference type="OrthoDB" id="1632915at2"/>
<accession>A0A345P9A5</accession>
<gene>
    <name evidence="3" type="ORF">HYN46_14070</name>
</gene>
<feature type="region of interest" description="Disordered" evidence="2">
    <location>
        <begin position="708"/>
        <end position="731"/>
    </location>
</feature>
<feature type="coiled-coil region" evidence="1">
    <location>
        <begin position="620"/>
        <end position="689"/>
    </location>
</feature>
<name>A0A345P9A5_9GAMM</name>
<reference evidence="3 4" key="1">
    <citation type="submission" date="2018-07" db="EMBL/GenBank/DDBJ databases">
        <title>Genome sequencing of Moraxellaceae gen. HYN0046.</title>
        <authorList>
            <person name="Kim M."/>
            <person name="Yi H."/>
        </authorList>
    </citation>
    <scope>NUCLEOTIDE SEQUENCE [LARGE SCALE GENOMIC DNA]</scope>
    <source>
        <strain evidence="3 4">HYN0046</strain>
    </source>
</reference>